<reference evidence="12 13" key="1">
    <citation type="submission" date="2019-08" db="EMBL/GenBank/DDBJ databases">
        <title>Lewinella sp. strain SSH13 Genome sequencing and assembly.</title>
        <authorList>
            <person name="Kim I."/>
        </authorList>
    </citation>
    <scope>NUCLEOTIDE SEQUENCE [LARGE SCALE GENOMIC DNA]</scope>
    <source>
        <strain evidence="12 13">SSH13</strain>
    </source>
</reference>
<dbReference type="OrthoDB" id="9805821at2"/>
<name>A0A5C7FU17_9BACT</name>
<dbReference type="InterPro" id="IPR036962">
    <property type="entry name" value="Glyco_hydro_3_N_sf"/>
</dbReference>
<comment type="similarity">
    <text evidence="3 10">Belongs to the glycosyl hydrolase 3 family.</text>
</comment>
<dbReference type="InterPro" id="IPR013783">
    <property type="entry name" value="Ig-like_fold"/>
</dbReference>
<comment type="catalytic activity">
    <reaction evidence="1">
        <text>Hydrolysis of terminal, non-reducing beta-D-glucosyl residues with release of beta-D-glucose.</text>
        <dbReference type="EC" id="3.2.1.21"/>
    </reaction>
</comment>
<dbReference type="EMBL" id="VOXD01000010">
    <property type="protein sequence ID" value="TXF90019.1"/>
    <property type="molecule type" value="Genomic_DNA"/>
</dbReference>
<dbReference type="Pfam" id="PF01915">
    <property type="entry name" value="Glyco_hydro_3_C"/>
    <property type="match status" value="1"/>
</dbReference>
<evidence type="ECO:0000259" key="11">
    <source>
        <dbReference type="SMART" id="SM01217"/>
    </source>
</evidence>
<dbReference type="FunFam" id="3.20.20.300:FF:000005">
    <property type="entry name" value="Periplasmic beta-glucosidase"/>
    <property type="match status" value="1"/>
</dbReference>
<dbReference type="PROSITE" id="PS00775">
    <property type="entry name" value="GLYCOSYL_HYDROL_F3"/>
    <property type="match status" value="1"/>
</dbReference>
<dbReference type="Pfam" id="PF00933">
    <property type="entry name" value="Glyco_hydro_3"/>
    <property type="match status" value="1"/>
</dbReference>
<dbReference type="InterPro" id="IPR001764">
    <property type="entry name" value="Glyco_hydro_3_N"/>
</dbReference>
<comment type="caution">
    <text evidence="12">The sequence shown here is derived from an EMBL/GenBank/DDBJ whole genome shotgun (WGS) entry which is preliminary data.</text>
</comment>
<dbReference type="PANTHER" id="PTHR30620:SF16">
    <property type="entry name" value="LYSOSOMAL BETA GLUCOSIDASE"/>
    <property type="match status" value="1"/>
</dbReference>
<keyword evidence="6" id="KW-0574">Periplasm</keyword>
<dbReference type="PRINTS" id="PR00133">
    <property type="entry name" value="GLHYDRLASE3"/>
</dbReference>
<evidence type="ECO:0000256" key="4">
    <source>
        <dbReference type="ARBA" id="ARBA00012744"/>
    </source>
</evidence>
<evidence type="ECO:0000313" key="13">
    <source>
        <dbReference type="Proteomes" id="UP000321907"/>
    </source>
</evidence>
<evidence type="ECO:0000256" key="2">
    <source>
        <dbReference type="ARBA" id="ARBA00004418"/>
    </source>
</evidence>
<evidence type="ECO:0000256" key="10">
    <source>
        <dbReference type="RuleBase" id="RU361161"/>
    </source>
</evidence>
<dbReference type="SUPFAM" id="SSF52279">
    <property type="entry name" value="Beta-D-glucan exohydrolase, C-terminal domain"/>
    <property type="match status" value="1"/>
</dbReference>
<dbReference type="GO" id="GO:0009251">
    <property type="term" value="P:glucan catabolic process"/>
    <property type="evidence" value="ECO:0007669"/>
    <property type="project" value="TreeGrafter"/>
</dbReference>
<evidence type="ECO:0000256" key="6">
    <source>
        <dbReference type="ARBA" id="ARBA00022764"/>
    </source>
</evidence>
<keyword evidence="13" id="KW-1185">Reference proteome</keyword>
<dbReference type="Pfam" id="PF14310">
    <property type="entry name" value="Fn3-like"/>
    <property type="match status" value="1"/>
</dbReference>
<dbReference type="FunFam" id="2.60.40.10:FF:000495">
    <property type="entry name" value="Periplasmic beta-glucosidase"/>
    <property type="match status" value="1"/>
</dbReference>
<dbReference type="SMART" id="SM01217">
    <property type="entry name" value="Fn3_like"/>
    <property type="match status" value="1"/>
</dbReference>
<keyword evidence="8 10" id="KW-0326">Glycosidase</keyword>
<evidence type="ECO:0000256" key="9">
    <source>
        <dbReference type="ARBA" id="ARBA00067498"/>
    </source>
</evidence>
<dbReference type="EC" id="3.2.1.21" evidence="4"/>
<dbReference type="PANTHER" id="PTHR30620">
    <property type="entry name" value="PERIPLASMIC BETA-GLUCOSIDASE-RELATED"/>
    <property type="match status" value="1"/>
</dbReference>
<dbReference type="Proteomes" id="UP000321907">
    <property type="component" value="Unassembled WGS sequence"/>
</dbReference>
<dbReference type="Gene3D" id="3.20.20.300">
    <property type="entry name" value="Glycoside hydrolase, family 3, N-terminal domain"/>
    <property type="match status" value="1"/>
</dbReference>
<feature type="domain" description="Fibronectin type III-like" evidence="11">
    <location>
        <begin position="674"/>
        <end position="743"/>
    </location>
</feature>
<dbReference type="SUPFAM" id="SSF51445">
    <property type="entry name" value="(Trans)glycosidases"/>
    <property type="match status" value="1"/>
</dbReference>
<comment type="subcellular location">
    <subcellularLocation>
        <location evidence="2">Periplasm</location>
    </subcellularLocation>
</comment>
<keyword evidence="5" id="KW-0732">Signal</keyword>
<evidence type="ECO:0000256" key="1">
    <source>
        <dbReference type="ARBA" id="ARBA00000448"/>
    </source>
</evidence>
<evidence type="ECO:0000256" key="3">
    <source>
        <dbReference type="ARBA" id="ARBA00005336"/>
    </source>
</evidence>
<sequence>MQNLGAANHFSHSTKVSFVLLFILTVAGIQAQTVVPAWYNQVHEVEIDKLLDKMTLEEKVGQMTLFTSDWDVTGPTIRKGYEADIKSGRLGAIFNAHTADYNRRLQKIAVEETRLGIPLLFGYDVIHGYRTIFPIPLAEAGSFNPAAAEESARIAARESAAAGLHWTFAPMVDIARDPRWGRVMEGAGEDVYLGNVMGAARVRGFQGDDLADPFTLLACAKHFAAYGAAQAGRDYHTVDISERVLHDIYLPPFKAVLDAGAATFMTSFNELDGVPATANEHLLTEILREDWGFMGFVVTDYTSINEMIPHGIAKDEAEAGLLAVNAGVDMDMQGAVFYNNLRKQVENGEVAMKMIDDAVRRVLRMKFALGLFDDPYRYSDSEREKANILTPAHREAARRIARESMILLKNDNETLPLSKNLKRIAVIGSLADSGADMIGAWHADGRAEDVVTLLTGLKEALGSAVKVDFVDVDAIKGTDRKGFDEALKAARSADAVILALGETWEMSGEAASRADIGLPGVQDQLVEELSQTGKPFVAVLFNGRPLAIPELDKKAAAILEAWFPGTEAGHAIADLLFGDDAPSAKVPLTFPRSVGQVPVFYAAKNTGRPRNPNEKYTSKYLDEENSPLYPFGYGLTYTTFSYGDPVADKTEMNRNGKVKILTTVTNTGKRTGTEVVQLYVRDLAGSVTRPLRELKAFQRVELSAGESKTVSFELTAEDLSFYRRDMTFGPEAGEYQVFVGGDSRAEKSVTITFK</sequence>
<organism evidence="12 13">
    <name type="scientific">Neolewinella aurantiaca</name>
    <dbReference type="NCBI Taxonomy" id="2602767"/>
    <lineage>
        <taxon>Bacteria</taxon>
        <taxon>Pseudomonadati</taxon>
        <taxon>Bacteroidota</taxon>
        <taxon>Saprospiria</taxon>
        <taxon>Saprospirales</taxon>
        <taxon>Lewinellaceae</taxon>
        <taxon>Neolewinella</taxon>
    </lineage>
</organism>
<evidence type="ECO:0000256" key="8">
    <source>
        <dbReference type="ARBA" id="ARBA00023295"/>
    </source>
</evidence>
<dbReference type="InterPro" id="IPR036881">
    <property type="entry name" value="Glyco_hydro_3_C_sf"/>
</dbReference>
<accession>A0A5C7FU17</accession>
<gene>
    <name evidence="12" type="ORF">FUA23_08430</name>
</gene>
<dbReference type="Gene3D" id="3.40.50.1700">
    <property type="entry name" value="Glycoside hydrolase family 3 C-terminal domain"/>
    <property type="match status" value="1"/>
</dbReference>
<keyword evidence="7 10" id="KW-0378">Hydrolase</keyword>
<evidence type="ECO:0000256" key="5">
    <source>
        <dbReference type="ARBA" id="ARBA00022729"/>
    </source>
</evidence>
<dbReference type="GO" id="GO:0042597">
    <property type="term" value="C:periplasmic space"/>
    <property type="evidence" value="ECO:0007669"/>
    <property type="project" value="UniProtKB-SubCell"/>
</dbReference>
<dbReference type="InterPro" id="IPR002772">
    <property type="entry name" value="Glyco_hydro_3_C"/>
</dbReference>
<dbReference type="InterPro" id="IPR051915">
    <property type="entry name" value="Cellulose_Degrad_GH3"/>
</dbReference>
<dbReference type="InterPro" id="IPR017853">
    <property type="entry name" value="GH"/>
</dbReference>
<dbReference type="InterPro" id="IPR026891">
    <property type="entry name" value="Fn3-like"/>
</dbReference>
<proteinExistence type="inferred from homology"/>
<evidence type="ECO:0000313" key="12">
    <source>
        <dbReference type="EMBL" id="TXF90019.1"/>
    </source>
</evidence>
<dbReference type="GO" id="GO:0008422">
    <property type="term" value="F:beta-glucosidase activity"/>
    <property type="evidence" value="ECO:0007669"/>
    <property type="project" value="UniProtKB-EC"/>
</dbReference>
<evidence type="ECO:0000256" key="7">
    <source>
        <dbReference type="ARBA" id="ARBA00022801"/>
    </source>
</evidence>
<dbReference type="FunFam" id="3.40.50.1700:FF:000004">
    <property type="entry name" value="Periplasmic beta-glucosidase"/>
    <property type="match status" value="1"/>
</dbReference>
<dbReference type="InterPro" id="IPR019800">
    <property type="entry name" value="Glyco_hydro_3_AS"/>
</dbReference>
<dbReference type="AlphaFoldDB" id="A0A5C7FU17"/>
<protein>
    <recommendedName>
        <fullName evidence="9">Periplasmic beta-glucosidase</fullName>
        <ecNumber evidence="4">3.2.1.21</ecNumber>
    </recommendedName>
</protein>
<dbReference type="Gene3D" id="2.60.40.10">
    <property type="entry name" value="Immunoglobulins"/>
    <property type="match status" value="1"/>
</dbReference>